<accession>A0A848MHK8</accession>
<evidence type="ECO:0000256" key="2">
    <source>
        <dbReference type="ARBA" id="ARBA00023015"/>
    </source>
</evidence>
<dbReference type="FunFam" id="3.40.190.290:FF:000001">
    <property type="entry name" value="Transcriptional regulator, LysR family"/>
    <property type="match status" value="1"/>
</dbReference>
<comment type="caution">
    <text evidence="6">The sequence shown here is derived from an EMBL/GenBank/DDBJ whole genome shotgun (WGS) entry which is preliminary data.</text>
</comment>
<reference evidence="6 7" key="2">
    <citation type="submission" date="2020-06" db="EMBL/GenBank/DDBJ databases">
        <title>Polyphasic characterization of a Rahnella strain isolated from tree sap.</title>
        <authorList>
            <person name="Kim I.S."/>
        </authorList>
    </citation>
    <scope>NUCLEOTIDE SEQUENCE [LARGE SCALE GENOMIC DNA]</scope>
    <source>
        <strain evidence="6 7">SAP-1</strain>
    </source>
</reference>
<dbReference type="Pfam" id="PF00126">
    <property type="entry name" value="HTH_1"/>
    <property type="match status" value="1"/>
</dbReference>
<gene>
    <name evidence="6" type="ORF">GW590_09895</name>
</gene>
<dbReference type="EMBL" id="JAADJU010000004">
    <property type="protein sequence ID" value="NMP27175.1"/>
    <property type="molecule type" value="Genomic_DNA"/>
</dbReference>
<evidence type="ECO:0000256" key="3">
    <source>
        <dbReference type="ARBA" id="ARBA00023125"/>
    </source>
</evidence>
<proteinExistence type="inferred from homology"/>
<dbReference type="SUPFAM" id="SSF46785">
    <property type="entry name" value="Winged helix' DNA-binding domain"/>
    <property type="match status" value="1"/>
</dbReference>
<keyword evidence="2" id="KW-0805">Transcription regulation</keyword>
<comment type="similarity">
    <text evidence="1">Belongs to the LysR transcriptional regulatory family.</text>
</comment>
<name>A0A848MHK8_9GAMM</name>
<dbReference type="InterPro" id="IPR058163">
    <property type="entry name" value="LysR-type_TF_proteobact-type"/>
</dbReference>
<dbReference type="Proteomes" id="UP000585363">
    <property type="component" value="Unassembled WGS sequence"/>
</dbReference>
<dbReference type="InterPro" id="IPR005119">
    <property type="entry name" value="LysR_subst-bd"/>
</dbReference>
<dbReference type="RefSeq" id="WP_169402870.1">
    <property type="nucleotide sequence ID" value="NZ_JAADJU010000004.1"/>
</dbReference>
<dbReference type="PANTHER" id="PTHR30537">
    <property type="entry name" value="HTH-TYPE TRANSCRIPTIONAL REGULATOR"/>
    <property type="match status" value="1"/>
</dbReference>
<organism evidence="6 7">
    <name type="scientific">Rouxiella aceris</name>
    <dbReference type="NCBI Taxonomy" id="2703884"/>
    <lineage>
        <taxon>Bacteria</taxon>
        <taxon>Pseudomonadati</taxon>
        <taxon>Pseudomonadota</taxon>
        <taxon>Gammaproteobacteria</taxon>
        <taxon>Enterobacterales</taxon>
        <taxon>Yersiniaceae</taxon>
        <taxon>Rouxiella</taxon>
    </lineage>
</organism>
<dbReference type="CDD" id="cd08422">
    <property type="entry name" value="PBP2_CrgA_like"/>
    <property type="match status" value="1"/>
</dbReference>
<dbReference type="InterPro" id="IPR036390">
    <property type="entry name" value="WH_DNA-bd_sf"/>
</dbReference>
<dbReference type="AlphaFoldDB" id="A0A848MHK8"/>
<dbReference type="Pfam" id="PF03466">
    <property type="entry name" value="LysR_substrate"/>
    <property type="match status" value="1"/>
</dbReference>
<dbReference type="InterPro" id="IPR000847">
    <property type="entry name" value="LysR_HTH_N"/>
</dbReference>
<dbReference type="Gene3D" id="3.40.190.290">
    <property type="match status" value="1"/>
</dbReference>
<dbReference type="SUPFAM" id="SSF53850">
    <property type="entry name" value="Periplasmic binding protein-like II"/>
    <property type="match status" value="1"/>
</dbReference>
<evidence type="ECO:0000256" key="1">
    <source>
        <dbReference type="ARBA" id="ARBA00009437"/>
    </source>
</evidence>
<dbReference type="Gene3D" id="1.10.10.10">
    <property type="entry name" value="Winged helix-like DNA-binding domain superfamily/Winged helix DNA-binding domain"/>
    <property type="match status" value="1"/>
</dbReference>
<sequence>MEAFNQLSIKSLRLLVAILEHGSFSEVARREGMSPSTVSRTIQQMELLLQTQLLYRNTRAVVATEAGQLLGVHARRIMEQLEEAAEGLQEKESDPRGRVRINAPVVFGQRHIAPWLYQLSERFPHLQIELMQTDDFIDPLQDATDLLIRIGAMSDSTLQARTLAQQQFRLVASPAYLQRHGTPADPQALSQHSCLVFKGFAGSQRWFFRQGDQAWQAYSFRGPLTGNNAETLTQAAIDGMGFALFPTWLVGEALHQGRLVSVLADYQVSNSLEPQTISAVYPNSRRLSKKVRTVIDFLVEKYGEPAYWDQGMA</sequence>
<dbReference type="GO" id="GO:0003677">
    <property type="term" value="F:DNA binding"/>
    <property type="evidence" value="ECO:0007669"/>
    <property type="project" value="UniProtKB-KW"/>
</dbReference>
<keyword evidence="7" id="KW-1185">Reference proteome</keyword>
<reference evidence="6 7" key="1">
    <citation type="submission" date="2020-01" db="EMBL/GenBank/DDBJ databases">
        <authorList>
            <person name="Lee S.D."/>
        </authorList>
    </citation>
    <scope>NUCLEOTIDE SEQUENCE [LARGE SCALE GENOMIC DNA]</scope>
    <source>
        <strain evidence="6 7">SAP-1</strain>
    </source>
</reference>
<protein>
    <submittedName>
        <fullName evidence="6">LysR family transcriptional regulator</fullName>
    </submittedName>
</protein>
<evidence type="ECO:0000313" key="7">
    <source>
        <dbReference type="Proteomes" id="UP000585363"/>
    </source>
</evidence>
<keyword evidence="4" id="KW-0804">Transcription</keyword>
<evidence type="ECO:0000313" key="6">
    <source>
        <dbReference type="EMBL" id="NMP27175.1"/>
    </source>
</evidence>
<evidence type="ECO:0000256" key="4">
    <source>
        <dbReference type="ARBA" id="ARBA00023163"/>
    </source>
</evidence>
<dbReference type="GO" id="GO:0003700">
    <property type="term" value="F:DNA-binding transcription factor activity"/>
    <property type="evidence" value="ECO:0007669"/>
    <property type="project" value="InterPro"/>
</dbReference>
<keyword evidence="3" id="KW-0238">DNA-binding</keyword>
<dbReference type="PANTHER" id="PTHR30537:SF5">
    <property type="entry name" value="HTH-TYPE TRANSCRIPTIONAL ACTIVATOR TTDR-RELATED"/>
    <property type="match status" value="1"/>
</dbReference>
<dbReference type="PROSITE" id="PS50931">
    <property type="entry name" value="HTH_LYSR"/>
    <property type="match status" value="1"/>
</dbReference>
<evidence type="ECO:0000259" key="5">
    <source>
        <dbReference type="PROSITE" id="PS50931"/>
    </source>
</evidence>
<dbReference type="InterPro" id="IPR036388">
    <property type="entry name" value="WH-like_DNA-bd_sf"/>
</dbReference>
<feature type="domain" description="HTH lysR-type" evidence="5">
    <location>
        <begin position="7"/>
        <end position="64"/>
    </location>
</feature>